<protein>
    <recommendedName>
        <fullName evidence="5">DUF4352 domain-containing protein</fullName>
    </recommendedName>
</protein>
<accession>A0A154V545</accession>
<name>A0A154V545_9MICO</name>
<dbReference type="RefSeq" id="WP_063070252.1">
    <property type="nucleotide sequence ID" value="NZ_LQXA01000004.1"/>
</dbReference>
<sequence>MDRSTPDDTATTDAATAATASTTATGRRRRLVILVVAAVVVAVLVVAAVLASRGGADGGTGPGGADLDAPAPVTSQDPADGQAPPAEAPAVGLDATAQPVPGVDVSIDELRAVEGVADGAGEIAGPALSFVVTVANGTDAPVSLAAAVVTVASGADLLPADPLRTGSTPLPAEVPAGGTATATYVFTVPVERRDDVRIAYDHRAGTPAVVFSGQAPRP</sequence>
<dbReference type="OrthoDB" id="3831250at2"/>
<dbReference type="Proteomes" id="UP000076218">
    <property type="component" value="Unassembled WGS sequence"/>
</dbReference>
<feature type="region of interest" description="Disordered" evidence="1">
    <location>
        <begin position="1"/>
        <end position="22"/>
    </location>
</feature>
<proteinExistence type="predicted"/>
<evidence type="ECO:0000313" key="4">
    <source>
        <dbReference type="Proteomes" id="UP000076218"/>
    </source>
</evidence>
<keyword evidence="2" id="KW-0812">Transmembrane</keyword>
<evidence type="ECO:0000313" key="3">
    <source>
        <dbReference type="EMBL" id="KZC96490.1"/>
    </source>
</evidence>
<gene>
    <name evidence="3" type="ORF">AWH51_02740</name>
</gene>
<feature type="region of interest" description="Disordered" evidence="1">
    <location>
        <begin position="55"/>
        <end position="89"/>
    </location>
</feature>
<evidence type="ECO:0008006" key="5">
    <source>
        <dbReference type="Google" id="ProtNLM"/>
    </source>
</evidence>
<dbReference type="EMBL" id="LQXA01000004">
    <property type="protein sequence ID" value="KZC96490.1"/>
    <property type="molecule type" value="Genomic_DNA"/>
</dbReference>
<evidence type="ECO:0000256" key="2">
    <source>
        <dbReference type="SAM" id="Phobius"/>
    </source>
</evidence>
<dbReference type="AlphaFoldDB" id="A0A154V545"/>
<reference evidence="3 4" key="1">
    <citation type="submission" date="2016-01" db="EMBL/GenBank/DDBJ databases">
        <title>Draft genome sequence of Clavibacter michiganensis subsp. tessellarius DOAB 609.</title>
        <authorList>
            <person name="Tambong J.T."/>
        </authorList>
    </citation>
    <scope>NUCLEOTIDE SEQUENCE [LARGE SCALE GENOMIC DNA]</scope>
    <source>
        <strain evidence="3 4">DOAB 609</strain>
    </source>
</reference>
<comment type="caution">
    <text evidence="3">The sequence shown here is derived from an EMBL/GenBank/DDBJ whole genome shotgun (WGS) entry which is preliminary data.</text>
</comment>
<dbReference type="STRING" id="31965.AWH51_02740"/>
<organism evidence="3 4">
    <name type="scientific">Clavibacter tessellarius</name>
    <dbReference type="NCBI Taxonomy" id="31965"/>
    <lineage>
        <taxon>Bacteria</taxon>
        <taxon>Bacillati</taxon>
        <taxon>Actinomycetota</taxon>
        <taxon>Actinomycetes</taxon>
        <taxon>Micrococcales</taxon>
        <taxon>Microbacteriaceae</taxon>
        <taxon>Clavibacter</taxon>
    </lineage>
</organism>
<feature type="transmembrane region" description="Helical" evidence="2">
    <location>
        <begin position="31"/>
        <end position="51"/>
    </location>
</feature>
<feature type="compositionally biased region" description="Gly residues" evidence="1">
    <location>
        <begin position="55"/>
        <end position="64"/>
    </location>
</feature>
<feature type="compositionally biased region" description="Low complexity" evidence="1">
    <location>
        <begin position="7"/>
        <end position="22"/>
    </location>
</feature>
<keyword evidence="2" id="KW-1133">Transmembrane helix</keyword>
<keyword evidence="2" id="KW-0472">Membrane</keyword>
<evidence type="ECO:0000256" key="1">
    <source>
        <dbReference type="SAM" id="MobiDB-lite"/>
    </source>
</evidence>